<dbReference type="PANTHER" id="PTHR43798:SF33">
    <property type="entry name" value="HYDROLASE, PUTATIVE (AFU_ORTHOLOGUE AFUA_2G14860)-RELATED"/>
    <property type="match status" value="1"/>
</dbReference>
<accession>A0A9P3GQW0</accession>
<keyword evidence="3" id="KW-1185">Reference proteome</keyword>
<keyword evidence="2" id="KW-0378">Hydrolase</keyword>
<dbReference type="PANTHER" id="PTHR43798">
    <property type="entry name" value="MONOACYLGLYCEROL LIPASE"/>
    <property type="match status" value="1"/>
</dbReference>
<dbReference type="GO" id="GO:0016020">
    <property type="term" value="C:membrane"/>
    <property type="evidence" value="ECO:0007669"/>
    <property type="project" value="TreeGrafter"/>
</dbReference>
<comment type="caution">
    <text evidence="2">The sequence shown here is derived from an EMBL/GenBank/DDBJ whole genome shotgun (WGS) entry which is preliminary data.</text>
</comment>
<proteinExistence type="predicted"/>
<sequence>MNAPQHRTVVSADGMRIYAVAAGDARRPALVCAHGFASTSFAFSKQFADRALLEKVFLVAYDARGTGRSDKPEAAAAYDGARLAEDFKAVCEAFGVVRPVVLGWSIGATVIVAVAQHLPSGYLRGMIYTGGGVLTRSIHAAYISEWIVATLPALLDSDATAAWRANVAFVDGLFARPDEVPHEVKLRWLGDIALAPPCTRVYIEASSRGLDDAKWEEMVANMRFMVIQGRLDRLVDSSKMEAVLKERFGKRLEWVTIEDAGHTPCWEKPEEHNAAVIRYIESLDT</sequence>
<dbReference type="EMBL" id="BPQB01000103">
    <property type="protein sequence ID" value="GJE99196.1"/>
    <property type="molecule type" value="Genomic_DNA"/>
</dbReference>
<evidence type="ECO:0000313" key="3">
    <source>
        <dbReference type="Proteomes" id="UP000703269"/>
    </source>
</evidence>
<dbReference type="Gene3D" id="3.40.50.1820">
    <property type="entry name" value="alpha/beta hydrolase"/>
    <property type="match status" value="1"/>
</dbReference>
<dbReference type="SUPFAM" id="SSF53474">
    <property type="entry name" value="alpha/beta-Hydrolases"/>
    <property type="match status" value="1"/>
</dbReference>
<dbReference type="AlphaFoldDB" id="A0A9P3GQW0"/>
<gene>
    <name evidence="2" type="ORF">PsYK624_154450</name>
</gene>
<feature type="domain" description="AB hydrolase-1" evidence="1">
    <location>
        <begin position="28"/>
        <end position="269"/>
    </location>
</feature>
<evidence type="ECO:0000313" key="2">
    <source>
        <dbReference type="EMBL" id="GJE99196.1"/>
    </source>
</evidence>
<organism evidence="2 3">
    <name type="scientific">Phanerochaete sordida</name>
    <dbReference type="NCBI Taxonomy" id="48140"/>
    <lineage>
        <taxon>Eukaryota</taxon>
        <taxon>Fungi</taxon>
        <taxon>Dikarya</taxon>
        <taxon>Basidiomycota</taxon>
        <taxon>Agaricomycotina</taxon>
        <taxon>Agaricomycetes</taxon>
        <taxon>Polyporales</taxon>
        <taxon>Phanerochaetaceae</taxon>
        <taxon>Phanerochaete</taxon>
    </lineage>
</organism>
<dbReference type="Pfam" id="PF00561">
    <property type="entry name" value="Abhydrolase_1"/>
    <property type="match status" value="1"/>
</dbReference>
<dbReference type="OrthoDB" id="408373at2759"/>
<name>A0A9P3GQW0_9APHY</name>
<dbReference type="Proteomes" id="UP000703269">
    <property type="component" value="Unassembled WGS sequence"/>
</dbReference>
<dbReference type="InterPro" id="IPR050266">
    <property type="entry name" value="AB_hydrolase_sf"/>
</dbReference>
<protein>
    <submittedName>
        <fullName evidence="2">Alpha/beta hydrolase</fullName>
    </submittedName>
</protein>
<reference evidence="2 3" key="1">
    <citation type="submission" date="2021-08" db="EMBL/GenBank/DDBJ databases">
        <title>Draft Genome Sequence of Phanerochaete sordida strain YK-624.</title>
        <authorList>
            <person name="Mori T."/>
            <person name="Dohra H."/>
            <person name="Suzuki T."/>
            <person name="Kawagishi H."/>
            <person name="Hirai H."/>
        </authorList>
    </citation>
    <scope>NUCLEOTIDE SEQUENCE [LARGE SCALE GENOMIC DNA]</scope>
    <source>
        <strain evidence="2 3">YK-624</strain>
    </source>
</reference>
<dbReference type="InterPro" id="IPR029058">
    <property type="entry name" value="AB_hydrolase_fold"/>
</dbReference>
<dbReference type="GO" id="GO:0016787">
    <property type="term" value="F:hydrolase activity"/>
    <property type="evidence" value="ECO:0007669"/>
    <property type="project" value="UniProtKB-KW"/>
</dbReference>
<dbReference type="InterPro" id="IPR000073">
    <property type="entry name" value="AB_hydrolase_1"/>
</dbReference>
<evidence type="ECO:0000259" key="1">
    <source>
        <dbReference type="Pfam" id="PF00561"/>
    </source>
</evidence>